<protein>
    <submittedName>
        <fullName evidence="1">Uncharacterized protein</fullName>
    </submittedName>
</protein>
<dbReference type="RefSeq" id="WP_163606001.1">
    <property type="nucleotide sequence ID" value="NZ_JAABOO010000001.1"/>
</dbReference>
<evidence type="ECO:0000313" key="2">
    <source>
        <dbReference type="Proteomes" id="UP000468581"/>
    </source>
</evidence>
<name>A0A6P0UMA5_9FLAO</name>
<keyword evidence="2" id="KW-1185">Reference proteome</keyword>
<evidence type="ECO:0000313" key="1">
    <source>
        <dbReference type="EMBL" id="NER12998.1"/>
    </source>
</evidence>
<dbReference type="Proteomes" id="UP000468581">
    <property type="component" value="Unassembled WGS sequence"/>
</dbReference>
<proteinExistence type="predicted"/>
<sequence>MKKRKVNLKLSLGKRTISNFESSTIKGGTGNTNDQNCTGQCNNTFAGCVTEQDCLSHDEHLCEFTFYAACTGITDVGVTGC</sequence>
<dbReference type="EMBL" id="JAABOO010000001">
    <property type="protein sequence ID" value="NER12998.1"/>
    <property type="molecule type" value="Genomic_DNA"/>
</dbReference>
<accession>A0A6P0UMA5</accession>
<dbReference type="AlphaFoldDB" id="A0A6P0UMA5"/>
<organism evidence="1 2">
    <name type="scientific">Leptobacterium flavescens</name>
    <dbReference type="NCBI Taxonomy" id="472055"/>
    <lineage>
        <taxon>Bacteria</taxon>
        <taxon>Pseudomonadati</taxon>
        <taxon>Bacteroidota</taxon>
        <taxon>Flavobacteriia</taxon>
        <taxon>Flavobacteriales</taxon>
        <taxon>Flavobacteriaceae</taxon>
        <taxon>Leptobacterium</taxon>
    </lineage>
</organism>
<reference evidence="1 2" key="1">
    <citation type="submission" date="2020-01" db="EMBL/GenBank/DDBJ databases">
        <title>Leptobacterium flavescens.</title>
        <authorList>
            <person name="Wang G."/>
        </authorList>
    </citation>
    <scope>NUCLEOTIDE SEQUENCE [LARGE SCALE GENOMIC DNA]</scope>
    <source>
        <strain evidence="1 2">KCTC 22160</strain>
    </source>
</reference>
<gene>
    <name evidence="1" type="ORF">GWK08_06075</name>
</gene>
<comment type="caution">
    <text evidence="1">The sequence shown here is derived from an EMBL/GenBank/DDBJ whole genome shotgun (WGS) entry which is preliminary data.</text>
</comment>